<organism evidence="3 4">
    <name type="scientific">Rhizobium sullae</name>
    <name type="common">Rhizobium hedysari</name>
    <dbReference type="NCBI Taxonomy" id="50338"/>
    <lineage>
        <taxon>Bacteria</taxon>
        <taxon>Pseudomonadati</taxon>
        <taxon>Pseudomonadota</taxon>
        <taxon>Alphaproteobacteria</taxon>
        <taxon>Hyphomicrobiales</taxon>
        <taxon>Rhizobiaceae</taxon>
        <taxon>Rhizobium/Agrobacterium group</taxon>
        <taxon>Rhizobium</taxon>
    </lineage>
</organism>
<keyword evidence="2" id="KW-0732">Signal</keyword>
<name>A0A4R3PUZ8_RHISU</name>
<protein>
    <submittedName>
        <fullName evidence="3">Uncharacterized protein DUF2865</fullName>
    </submittedName>
</protein>
<gene>
    <name evidence="3" type="ORF">EV132_11619</name>
</gene>
<dbReference type="AlphaFoldDB" id="A0A4R3PUZ8"/>
<feature type="chain" id="PRO_5020602233" evidence="2">
    <location>
        <begin position="35"/>
        <end position="375"/>
    </location>
</feature>
<feature type="signal peptide" evidence="2">
    <location>
        <begin position="1"/>
        <end position="34"/>
    </location>
</feature>
<evidence type="ECO:0000313" key="4">
    <source>
        <dbReference type="Proteomes" id="UP000294576"/>
    </source>
</evidence>
<reference evidence="3 4" key="1">
    <citation type="submission" date="2019-03" db="EMBL/GenBank/DDBJ databases">
        <title>Genomic Encyclopedia of Type Strains, Phase IV (KMG-V): Genome sequencing to study the core and pangenomes of soil and plant-associated prokaryotes.</title>
        <authorList>
            <person name="Whitman W."/>
        </authorList>
    </citation>
    <scope>NUCLEOTIDE SEQUENCE [LARGE SCALE GENOMIC DNA]</scope>
    <source>
        <strain evidence="3 4">Hc14</strain>
    </source>
</reference>
<comment type="caution">
    <text evidence="3">The sequence shown here is derived from an EMBL/GenBank/DDBJ whole genome shotgun (WGS) entry which is preliminary data.</text>
</comment>
<dbReference type="InterPro" id="IPR021293">
    <property type="entry name" value="DUF2865"/>
</dbReference>
<evidence type="ECO:0000256" key="2">
    <source>
        <dbReference type="SAM" id="SignalP"/>
    </source>
</evidence>
<evidence type="ECO:0000313" key="3">
    <source>
        <dbReference type="EMBL" id="TCU11847.1"/>
    </source>
</evidence>
<proteinExistence type="predicted"/>
<sequence>MSRRTGLTLLRDDAVNRRNLTLAILLALAAPAAAQTNAICDDLRGRVADLPHVIGNGPEVRQYASAIAEQNLELRKVRNDLRGYGCSVDSMVVIGGENADYCSELQQSEARMVGNIRYLQERRNELRNQGGADYRVRRELMAALEDNGCNDEFDYAPDPQAYAPAPSPEEQAMRSDTFIPLGDGEQGGMQYGVPRGELMSHVSTMCVRTCDGGFFPITTNATSIDFNRDAATCSKMCPGIETELFYQDISNTEAANMISASTGAPYSAMPNAFAYKNRAPGEKSSCACNLSAYYENMRKNQAISEPPPKGSITDIKTKPPSSATSTSAPQPQVPDRPYDPANSKVRQVGPQFLAGDQGAIDLKKPATPGPQPQQN</sequence>
<dbReference type="Proteomes" id="UP000294576">
    <property type="component" value="Unassembled WGS sequence"/>
</dbReference>
<dbReference type="EMBL" id="SMBH01000016">
    <property type="protein sequence ID" value="TCU11847.1"/>
    <property type="molecule type" value="Genomic_DNA"/>
</dbReference>
<feature type="compositionally biased region" description="Low complexity" evidence="1">
    <location>
        <begin position="319"/>
        <end position="330"/>
    </location>
</feature>
<dbReference type="Pfam" id="PF11064">
    <property type="entry name" value="DUF2865"/>
    <property type="match status" value="1"/>
</dbReference>
<feature type="region of interest" description="Disordered" evidence="1">
    <location>
        <begin position="300"/>
        <end position="375"/>
    </location>
</feature>
<evidence type="ECO:0000256" key="1">
    <source>
        <dbReference type="SAM" id="MobiDB-lite"/>
    </source>
</evidence>
<accession>A0A4R3PUZ8</accession>